<comment type="catalytic activity">
    <reaction evidence="4">
        <text>[protein]-peptidylproline (omega=180) = [protein]-peptidylproline (omega=0)</text>
        <dbReference type="Rhea" id="RHEA:16237"/>
        <dbReference type="Rhea" id="RHEA-COMP:10747"/>
        <dbReference type="Rhea" id="RHEA-COMP:10748"/>
        <dbReference type="ChEBI" id="CHEBI:83833"/>
        <dbReference type="ChEBI" id="CHEBI:83834"/>
        <dbReference type="EC" id="5.2.1.8"/>
    </reaction>
</comment>
<dbReference type="EMBL" id="CP035108">
    <property type="protein sequence ID" value="QAR32528.1"/>
    <property type="molecule type" value="Genomic_DNA"/>
</dbReference>
<dbReference type="Gene3D" id="2.40.100.10">
    <property type="entry name" value="Cyclophilin-like"/>
    <property type="match status" value="1"/>
</dbReference>
<evidence type="ECO:0000313" key="7">
    <source>
        <dbReference type="Proteomes" id="UP000287502"/>
    </source>
</evidence>
<keyword evidence="3 4" id="KW-0413">Isomerase</keyword>
<dbReference type="InterPro" id="IPR044665">
    <property type="entry name" value="E_coli_cyclophilin_A-like"/>
</dbReference>
<proteinExistence type="inferred from homology"/>
<protein>
    <recommendedName>
        <fullName evidence="4">Peptidyl-prolyl cis-trans isomerase</fullName>
        <shortName evidence="4">PPIase</shortName>
        <ecNumber evidence="4">5.2.1.8</ecNumber>
    </recommendedName>
</protein>
<dbReference type="Pfam" id="PF00160">
    <property type="entry name" value="Pro_isomerase"/>
    <property type="match status" value="1"/>
</dbReference>
<dbReference type="PROSITE" id="PS51257">
    <property type="entry name" value="PROKAR_LIPOPROTEIN"/>
    <property type="match status" value="1"/>
</dbReference>
<name>A0A410JWV3_9BACT</name>
<evidence type="ECO:0000256" key="1">
    <source>
        <dbReference type="ARBA" id="ARBA00007365"/>
    </source>
</evidence>
<dbReference type="EC" id="5.2.1.8" evidence="4"/>
<evidence type="ECO:0000313" key="6">
    <source>
        <dbReference type="EMBL" id="QAR32528.1"/>
    </source>
</evidence>
<dbReference type="PRINTS" id="PR00153">
    <property type="entry name" value="CSAPPISMRASE"/>
</dbReference>
<comment type="similarity">
    <text evidence="1 4">Belongs to the cyclophilin-type PPIase family.</text>
</comment>
<reference evidence="6 7" key="1">
    <citation type="submission" date="2019-01" db="EMBL/GenBank/DDBJ databases">
        <title>Geovibrio thiophilus DSM 11263, complete genome.</title>
        <authorList>
            <person name="Spring S."/>
            <person name="Bunk B."/>
            <person name="Sproer C."/>
        </authorList>
    </citation>
    <scope>NUCLEOTIDE SEQUENCE [LARGE SCALE GENOMIC DNA]</scope>
    <source>
        <strain evidence="6 7">DSM 11263</strain>
    </source>
</reference>
<dbReference type="KEGG" id="gtl:EP073_03650"/>
<gene>
    <name evidence="6" type="ORF">EP073_03650</name>
</gene>
<dbReference type="RefSeq" id="WP_128465815.1">
    <property type="nucleotide sequence ID" value="NZ_CP035108.1"/>
</dbReference>
<accession>A0A410JWV3</accession>
<dbReference type="Proteomes" id="UP000287502">
    <property type="component" value="Chromosome"/>
</dbReference>
<dbReference type="GO" id="GO:0006457">
    <property type="term" value="P:protein folding"/>
    <property type="evidence" value="ECO:0007669"/>
    <property type="project" value="InterPro"/>
</dbReference>
<evidence type="ECO:0000256" key="2">
    <source>
        <dbReference type="ARBA" id="ARBA00023110"/>
    </source>
</evidence>
<comment type="function">
    <text evidence="4">PPIases accelerate the folding of proteins. It catalyzes the cis-trans isomerization of proline imidic peptide bonds in oligopeptides.</text>
</comment>
<evidence type="ECO:0000259" key="5">
    <source>
        <dbReference type="PROSITE" id="PS50072"/>
    </source>
</evidence>
<dbReference type="PROSITE" id="PS50072">
    <property type="entry name" value="CSA_PPIASE_2"/>
    <property type="match status" value="1"/>
</dbReference>
<feature type="domain" description="PPIase cyclophilin-type" evidence="5">
    <location>
        <begin position="39"/>
        <end position="197"/>
    </location>
</feature>
<keyword evidence="7" id="KW-1185">Reference proteome</keyword>
<feature type="signal peptide" evidence="4">
    <location>
        <begin position="1"/>
        <end position="23"/>
    </location>
</feature>
<dbReference type="SUPFAM" id="SSF50891">
    <property type="entry name" value="Cyclophilin-like"/>
    <property type="match status" value="1"/>
</dbReference>
<dbReference type="InterPro" id="IPR020892">
    <property type="entry name" value="Cyclophilin-type_PPIase_CS"/>
</dbReference>
<dbReference type="PROSITE" id="PS00170">
    <property type="entry name" value="CSA_PPIASE_1"/>
    <property type="match status" value="1"/>
</dbReference>
<dbReference type="InterPro" id="IPR002130">
    <property type="entry name" value="Cyclophilin-type_PPIase_dom"/>
</dbReference>
<keyword evidence="2 4" id="KW-0697">Rotamase</keyword>
<evidence type="ECO:0000256" key="4">
    <source>
        <dbReference type="RuleBase" id="RU363019"/>
    </source>
</evidence>
<organism evidence="6 7">
    <name type="scientific">Geovibrio thiophilus</name>
    <dbReference type="NCBI Taxonomy" id="139438"/>
    <lineage>
        <taxon>Bacteria</taxon>
        <taxon>Pseudomonadati</taxon>
        <taxon>Deferribacterota</taxon>
        <taxon>Deferribacteres</taxon>
        <taxon>Deferribacterales</taxon>
        <taxon>Geovibrionaceae</taxon>
        <taxon>Geovibrio</taxon>
    </lineage>
</organism>
<dbReference type="InterPro" id="IPR029000">
    <property type="entry name" value="Cyclophilin-like_dom_sf"/>
</dbReference>
<dbReference type="OrthoDB" id="9807797at2"/>
<dbReference type="PANTHER" id="PTHR43246">
    <property type="entry name" value="PEPTIDYL-PROLYL CIS-TRANS ISOMERASE CYP38, CHLOROPLASTIC"/>
    <property type="match status" value="1"/>
</dbReference>
<evidence type="ECO:0000256" key="3">
    <source>
        <dbReference type="ARBA" id="ARBA00023235"/>
    </source>
</evidence>
<keyword evidence="4" id="KW-0732">Signal</keyword>
<dbReference type="CDD" id="cd01920">
    <property type="entry name" value="cyclophilin_EcCYP_like"/>
    <property type="match status" value="1"/>
</dbReference>
<dbReference type="AlphaFoldDB" id="A0A410JWV3"/>
<sequence length="201" mass="22194">MLRKLILLLAAVLVFGCSTQKEADKTEEVGMKNTKVLFSTSLGDFEVELYDNESPETVKNFLGYVKSRFYDGTVFHRVIPGFMAQGGGFTEDLEPKEGNAPIKNEASNGIKNERGTIAMARTNDPHSASSQFFINYTDNYFLDYAAETPQGWGYAVFGKVTKGMEIVDAMADVPTGSGGFFRSDVPQTSIVIKKVKMIKKK</sequence>
<dbReference type="GO" id="GO:0003755">
    <property type="term" value="F:peptidyl-prolyl cis-trans isomerase activity"/>
    <property type="evidence" value="ECO:0007669"/>
    <property type="project" value="UniProtKB-UniRule"/>
</dbReference>
<feature type="chain" id="PRO_5018811630" description="Peptidyl-prolyl cis-trans isomerase" evidence="4">
    <location>
        <begin position="24"/>
        <end position="201"/>
    </location>
</feature>